<dbReference type="EMBL" id="LFKP01000016">
    <property type="protein sequence ID" value="OHV93732.1"/>
    <property type="molecule type" value="Genomic_DNA"/>
</dbReference>
<gene>
    <name evidence="1" type="ORF">AKG95_28685</name>
</gene>
<keyword evidence="1" id="KW-0614">Plasmid</keyword>
<name>A0A1S1TZP7_9BURK</name>
<dbReference type="Proteomes" id="UP000179840">
    <property type="component" value="Unassembled WGS sequence"/>
</dbReference>
<reference evidence="1 2" key="1">
    <citation type="submission" date="2015-06" db="EMBL/GenBank/DDBJ databases">
        <title>Draft genome sequencing of a biphenyl-degrading bacterium, Janthinobacterium lividum MEG1.</title>
        <authorList>
            <person name="Shimodaira J."/>
            <person name="Hatta T."/>
        </authorList>
    </citation>
    <scope>NUCLEOTIDE SEQUENCE [LARGE SCALE GENOMIC DNA]</scope>
    <source>
        <strain evidence="1 2">MEG1</strain>
        <plasmid evidence="1">pMEG01</plasmid>
    </source>
</reference>
<accession>A0A1S1TZP7</accession>
<comment type="caution">
    <text evidence="1">The sequence shown here is derived from an EMBL/GenBank/DDBJ whole genome shotgun (WGS) entry which is preliminary data.</text>
</comment>
<evidence type="ECO:0000313" key="1">
    <source>
        <dbReference type="EMBL" id="OHV93732.1"/>
    </source>
</evidence>
<organism evidence="1 2">
    <name type="scientific">Janthinobacterium lividum</name>
    <dbReference type="NCBI Taxonomy" id="29581"/>
    <lineage>
        <taxon>Bacteria</taxon>
        <taxon>Pseudomonadati</taxon>
        <taxon>Pseudomonadota</taxon>
        <taxon>Betaproteobacteria</taxon>
        <taxon>Burkholderiales</taxon>
        <taxon>Oxalobacteraceae</taxon>
        <taxon>Janthinobacterium</taxon>
    </lineage>
</organism>
<protein>
    <submittedName>
        <fullName evidence="1">Uncharacterized protein</fullName>
    </submittedName>
</protein>
<evidence type="ECO:0000313" key="2">
    <source>
        <dbReference type="Proteomes" id="UP000179840"/>
    </source>
</evidence>
<dbReference type="AlphaFoldDB" id="A0A1S1TZP7"/>
<proteinExistence type="predicted"/>
<geneLocation type="plasmid" evidence="1">
    <name>pMEG01</name>
</geneLocation>
<sequence>MGLALAYLLLHRFQRRLPAVDIDADQLQKVDFEYTGSMITTNARRAQGCQPSRQVRLFEIPVKVLRIDVREC</sequence>